<evidence type="ECO:0000256" key="3">
    <source>
        <dbReference type="ARBA" id="ARBA00023002"/>
    </source>
</evidence>
<dbReference type="InterPro" id="IPR044861">
    <property type="entry name" value="IPNS-like_FE2OG_OXY"/>
</dbReference>
<keyword evidence="8" id="KW-1185">Reference proteome</keyword>
<dbReference type="Proteomes" id="UP001221142">
    <property type="component" value="Unassembled WGS sequence"/>
</dbReference>
<dbReference type="Pfam" id="PF14226">
    <property type="entry name" value="DIOX_N"/>
    <property type="match status" value="1"/>
</dbReference>
<keyword evidence="4 5" id="KW-0408">Iron</keyword>
<proteinExistence type="inferred from homology"/>
<keyword evidence="3 5" id="KW-0560">Oxidoreductase</keyword>
<dbReference type="PANTHER" id="PTHR10209">
    <property type="entry name" value="OXIDOREDUCTASE, 2OG-FE II OXYGENASE FAMILY PROTEIN"/>
    <property type="match status" value="1"/>
</dbReference>
<evidence type="ECO:0000313" key="8">
    <source>
        <dbReference type="Proteomes" id="UP001221142"/>
    </source>
</evidence>
<evidence type="ECO:0000256" key="1">
    <source>
        <dbReference type="ARBA" id="ARBA00008056"/>
    </source>
</evidence>
<evidence type="ECO:0000256" key="5">
    <source>
        <dbReference type="RuleBase" id="RU003682"/>
    </source>
</evidence>
<protein>
    <recommendedName>
        <fullName evidence="6">Fe2OG dioxygenase domain-containing protein</fullName>
    </recommendedName>
</protein>
<keyword evidence="2 5" id="KW-0479">Metal-binding</keyword>
<dbReference type="SUPFAM" id="SSF51197">
    <property type="entry name" value="Clavaminate synthase-like"/>
    <property type="match status" value="1"/>
</dbReference>
<dbReference type="InterPro" id="IPR005123">
    <property type="entry name" value="Oxoglu/Fe-dep_dioxygenase_dom"/>
</dbReference>
<evidence type="ECO:0000259" key="6">
    <source>
        <dbReference type="PROSITE" id="PS51471"/>
    </source>
</evidence>
<evidence type="ECO:0000256" key="2">
    <source>
        <dbReference type="ARBA" id="ARBA00022723"/>
    </source>
</evidence>
<dbReference type="EMBL" id="JARKIF010000005">
    <property type="protein sequence ID" value="KAJ7639083.1"/>
    <property type="molecule type" value="Genomic_DNA"/>
</dbReference>
<name>A0AAD7C555_9AGAR</name>
<evidence type="ECO:0000256" key="4">
    <source>
        <dbReference type="ARBA" id="ARBA00023004"/>
    </source>
</evidence>
<dbReference type="PANTHER" id="PTHR10209:SF881">
    <property type="entry name" value="FI07970P-RELATED"/>
    <property type="match status" value="1"/>
</dbReference>
<dbReference type="AlphaFoldDB" id="A0AAD7C555"/>
<comment type="similarity">
    <text evidence="1 5">Belongs to the iron/ascorbate-dependent oxidoreductase family.</text>
</comment>
<comment type="caution">
    <text evidence="7">The sequence shown here is derived from an EMBL/GenBank/DDBJ whole genome shotgun (WGS) entry which is preliminary data.</text>
</comment>
<gene>
    <name evidence="7" type="ORF">FB45DRAFT_1134168</name>
</gene>
<reference evidence="7" key="1">
    <citation type="submission" date="2023-03" db="EMBL/GenBank/DDBJ databases">
        <title>Massive genome expansion in bonnet fungi (Mycena s.s.) driven by repeated elements and novel gene families across ecological guilds.</title>
        <authorList>
            <consortium name="Lawrence Berkeley National Laboratory"/>
            <person name="Harder C.B."/>
            <person name="Miyauchi S."/>
            <person name="Viragh M."/>
            <person name="Kuo A."/>
            <person name="Thoen E."/>
            <person name="Andreopoulos B."/>
            <person name="Lu D."/>
            <person name="Skrede I."/>
            <person name="Drula E."/>
            <person name="Henrissat B."/>
            <person name="Morin E."/>
            <person name="Kohler A."/>
            <person name="Barry K."/>
            <person name="LaButti K."/>
            <person name="Morin E."/>
            <person name="Salamov A."/>
            <person name="Lipzen A."/>
            <person name="Mereny Z."/>
            <person name="Hegedus B."/>
            <person name="Baldrian P."/>
            <person name="Stursova M."/>
            <person name="Weitz H."/>
            <person name="Taylor A."/>
            <person name="Grigoriev I.V."/>
            <person name="Nagy L.G."/>
            <person name="Martin F."/>
            <person name="Kauserud H."/>
        </authorList>
    </citation>
    <scope>NUCLEOTIDE SEQUENCE</scope>
    <source>
        <strain evidence="7">9284</strain>
    </source>
</reference>
<dbReference type="PRINTS" id="PR00682">
    <property type="entry name" value="IPNSYNTHASE"/>
</dbReference>
<dbReference type="Pfam" id="PF03171">
    <property type="entry name" value="2OG-FeII_Oxy"/>
    <property type="match status" value="1"/>
</dbReference>
<dbReference type="GO" id="GO:0016491">
    <property type="term" value="F:oxidoreductase activity"/>
    <property type="evidence" value="ECO:0007669"/>
    <property type="project" value="UniProtKB-KW"/>
</dbReference>
<accession>A0AAD7C555</accession>
<feature type="domain" description="Fe2OG dioxygenase" evidence="6">
    <location>
        <begin position="199"/>
        <end position="314"/>
    </location>
</feature>
<evidence type="ECO:0000313" key="7">
    <source>
        <dbReference type="EMBL" id="KAJ7639083.1"/>
    </source>
</evidence>
<dbReference type="GO" id="GO:0046872">
    <property type="term" value="F:metal ion binding"/>
    <property type="evidence" value="ECO:0007669"/>
    <property type="project" value="UniProtKB-KW"/>
</dbReference>
<dbReference type="InterPro" id="IPR026992">
    <property type="entry name" value="DIOX_N"/>
</dbReference>
<sequence>MFSFRASVVLRSGIKHRGLATAAPSFRIPLIDFSRFKSGSPQDKKNAALEIVNGFKESGFIYLSGHGIPAPTIDKAFAKSAEFFAMPSEVKDSLAWEDPRSNRGYVKIGRERVTQATDAAEIAALREKAPDFKETMEIGRDWDSVWKNQWPKAGDAPGFKDFMLEFFETCHQLHVHVMRAIALGLELEEGFFDNKISEQSHNLRLLSYPPIKRALLDNEGQARAGAHSDYGTLTLLFQDSVGGLEAQNPHTGQFIPAAPIPGTIVVNVGDLLARWSNDVLRSTLHRVVAPAAKPLNAHEAITPARQSIAFFCNPNFTAEISCLPNCGKEKYPPVSTEKYIVGRLAATYT</sequence>
<dbReference type="Gene3D" id="2.60.120.330">
    <property type="entry name" value="B-lactam Antibiotic, Isopenicillin N Synthase, Chain"/>
    <property type="match status" value="1"/>
</dbReference>
<dbReference type="InterPro" id="IPR027443">
    <property type="entry name" value="IPNS-like_sf"/>
</dbReference>
<dbReference type="PROSITE" id="PS51471">
    <property type="entry name" value="FE2OG_OXY"/>
    <property type="match status" value="1"/>
</dbReference>
<organism evidence="7 8">
    <name type="scientific">Roridomyces roridus</name>
    <dbReference type="NCBI Taxonomy" id="1738132"/>
    <lineage>
        <taxon>Eukaryota</taxon>
        <taxon>Fungi</taxon>
        <taxon>Dikarya</taxon>
        <taxon>Basidiomycota</taxon>
        <taxon>Agaricomycotina</taxon>
        <taxon>Agaricomycetes</taxon>
        <taxon>Agaricomycetidae</taxon>
        <taxon>Agaricales</taxon>
        <taxon>Marasmiineae</taxon>
        <taxon>Mycenaceae</taxon>
        <taxon>Roridomyces</taxon>
    </lineage>
</organism>